<gene>
    <name evidence="2" type="ORF">PLBR_LOCUS1706</name>
</gene>
<keyword evidence="2" id="KW-0496">Mitochondrion</keyword>
<evidence type="ECO:0000256" key="1">
    <source>
        <dbReference type="SAM" id="SignalP"/>
    </source>
</evidence>
<accession>A0A3P3Y2Y9</accession>
<feature type="chain" id="PRO_5018168157" description="RING-type domain-containing protein" evidence="1">
    <location>
        <begin position="28"/>
        <end position="441"/>
    </location>
</feature>
<evidence type="ECO:0000313" key="3">
    <source>
        <dbReference type="Proteomes" id="UP000290189"/>
    </source>
</evidence>
<reference evidence="2 3" key="1">
    <citation type="submission" date="2018-03" db="EMBL/GenBank/DDBJ databases">
        <authorList>
            <person name="Fogelqvist J."/>
        </authorList>
    </citation>
    <scope>NUCLEOTIDE SEQUENCE [LARGE SCALE GENOMIC DNA]</scope>
</reference>
<protein>
    <recommendedName>
        <fullName evidence="4">RING-type domain-containing protein</fullName>
    </recommendedName>
</protein>
<evidence type="ECO:0000313" key="2">
    <source>
        <dbReference type="EMBL" id="SPQ94491.1"/>
    </source>
</evidence>
<organism evidence="2 3">
    <name type="scientific">Plasmodiophora brassicae</name>
    <name type="common">Clubroot disease agent</name>
    <dbReference type="NCBI Taxonomy" id="37360"/>
    <lineage>
        <taxon>Eukaryota</taxon>
        <taxon>Sar</taxon>
        <taxon>Rhizaria</taxon>
        <taxon>Endomyxa</taxon>
        <taxon>Phytomyxea</taxon>
        <taxon>Plasmodiophorida</taxon>
        <taxon>Plasmodiophoridae</taxon>
        <taxon>Plasmodiophora</taxon>
    </lineage>
</organism>
<geneLocation type="mitochondrion" evidence="2"/>
<evidence type="ECO:0008006" key="4">
    <source>
        <dbReference type="Google" id="ProtNLM"/>
    </source>
</evidence>
<proteinExistence type="predicted"/>
<name>A0A3P3Y2Y9_PLABS</name>
<dbReference type="EMBL" id="OVEO01000002">
    <property type="protein sequence ID" value="SPQ94491.1"/>
    <property type="molecule type" value="Genomic_DNA"/>
</dbReference>
<dbReference type="Proteomes" id="UP000290189">
    <property type="component" value="Unassembled WGS sequence"/>
</dbReference>
<feature type="signal peptide" evidence="1">
    <location>
        <begin position="1"/>
        <end position="27"/>
    </location>
</feature>
<dbReference type="AlphaFoldDB" id="A0A3P3Y2Y9"/>
<keyword evidence="1" id="KW-0732">Signal</keyword>
<sequence>MSYYPHATRTVLVLLVILALVTGHCHAVWLHVGNDFAQGFNVPGDRAARHCYALHGHARVDPARGQFVWHYPVSHRVSFAIQELEMLVGFMDTVDENDVESAGMWAVESLRPDEPGQIHQLLAAAKDLKMYALIVAIGIYVPLPATGQPVLSLGRGIVDTNDGGEIVVDGRIAAIHCRALWGTNAIDERRVVVRRYPAERHVDLAYDELVLLVDFMTNYVQYVNDACRWAERQLRPRSNESVLIYRLLSAAWHLQMYTLIVGIGISVPLPRTGPPPRTGQPVLPQLDVFVALRADPTLERVTQAFTVHDDNLQQSTEPFLCHVCRQTYDRNGELHFRRMKACRHIFHRQTCVPDAKLTDSNKCPVECCYQVVRIPPADVLDLPTWQEVADWSQTRSRRRPLRSRSRGSEYNTIDRRLPVNDGYTVEVMIMLLRNALTTSIY</sequence>